<dbReference type="EMBL" id="BTPU01000069">
    <property type="protein sequence ID" value="GMQ64410.1"/>
    <property type="molecule type" value="Genomic_DNA"/>
</dbReference>
<evidence type="ECO:0000313" key="1">
    <source>
        <dbReference type="EMBL" id="GMQ64410.1"/>
    </source>
</evidence>
<sequence length="745" mass="88135">MGWILLKRVMDLNVINKKSKSATFYKFFFVISISIMIPVIMITTIIGKFSNDHLLKQVNISRESSLNQKRLMVEQKLTEMDALINQFVSNESVWKLVTTNEYPNSYSLFMRDALSLFEKNALSHKLIDSIYLFNDSENIILSDSKYDKSNFEDKAIFDIKFDGVNYVTPSRTVKGENIFSYIKKFYSFNREKNAYIVVNINYDNFWDELIVESTDGLEYFVFDNNHSIIYSDEFYNDEWNDKLLEDISGESENNLELSYLGENLYVWKSISNKYNWTFVVGQKSKDLFQTSNVLTKLNIISCLIILLISLILTYFFSDYLYKPIRNLMKKINKITKIDSIDSKNDYQLIDNVIAYLFTENLKLNNDYQYVFPYFKQHSINDIINNNSFDLDNFKQVLDLLDVEFSFTSHYLMLIELENTNMNNKIKDRLDKYFDKPDIKKIISKINEKRMLIIMNTNKDINQVYALLTEIHEDFNNDNISLTVSLSDDFNNLEDIHEHYEEVQKQLEYKFFVGNNKILSHMVPQQIEKNIFYDKSIEKELLNYLKKQDEEKAFAALRKLTEGLKGSIKNIDYIKYVYFQVCLNIIEQMTNFGFSMKDIGITNREIFAKINEAKTLNEMYELIYSIIRKCIQLFSKLNVMQNDNIINKVKEYIKNNYNKDLSLEMIADYVYLSPGYLSTLFKTENGITVFDYITNLRMEKAKELLLNNKSMKIQDIAIKLGYNSSQSFIRYFKKYYNVTPNQFRKA</sequence>
<proteinExistence type="predicted"/>
<accession>A0ACB5UNI1</accession>
<keyword evidence="2" id="KW-1185">Reference proteome</keyword>
<organism evidence="1 2">
    <name type="scientific">Vallitalea maricola</name>
    <dbReference type="NCBI Taxonomy" id="3074433"/>
    <lineage>
        <taxon>Bacteria</taxon>
        <taxon>Bacillati</taxon>
        <taxon>Bacillota</taxon>
        <taxon>Clostridia</taxon>
        <taxon>Lachnospirales</taxon>
        <taxon>Vallitaleaceae</taxon>
        <taxon>Vallitalea</taxon>
    </lineage>
</organism>
<name>A0ACB5UNI1_9FIRM</name>
<gene>
    <name evidence="1" type="ORF">AN2V17_36470</name>
</gene>
<evidence type="ECO:0000313" key="2">
    <source>
        <dbReference type="Proteomes" id="UP001374599"/>
    </source>
</evidence>
<protein>
    <submittedName>
        <fullName evidence="1">Uncharacterized protein</fullName>
    </submittedName>
</protein>
<reference evidence="1" key="1">
    <citation type="submission" date="2023-09" db="EMBL/GenBank/DDBJ databases">
        <title>Vallitalea sediminicola and Vallitalea maricola sp. nov., anaerobic bacteria isolated from marine sediment.</title>
        <authorList>
            <person name="Hirano S."/>
            <person name="Maeda A."/>
            <person name="Terahara T."/>
            <person name="Mori K."/>
            <person name="Hamada M."/>
            <person name="Matsumoto R."/>
            <person name="Kobayashi T."/>
        </authorList>
    </citation>
    <scope>NUCLEOTIDE SEQUENCE</scope>
    <source>
        <strain evidence="1">AN17-2</strain>
    </source>
</reference>
<dbReference type="Proteomes" id="UP001374599">
    <property type="component" value="Unassembled WGS sequence"/>
</dbReference>
<comment type="caution">
    <text evidence="1">The sequence shown here is derived from an EMBL/GenBank/DDBJ whole genome shotgun (WGS) entry which is preliminary data.</text>
</comment>